<organism evidence="2 3">
    <name type="scientific">Luteibacter anthropi</name>
    <dbReference type="NCBI Taxonomy" id="564369"/>
    <lineage>
        <taxon>Bacteria</taxon>
        <taxon>Pseudomonadati</taxon>
        <taxon>Pseudomonadota</taxon>
        <taxon>Gammaproteobacteria</taxon>
        <taxon>Lysobacterales</taxon>
        <taxon>Rhodanobacteraceae</taxon>
        <taxon>Luteibacter</taxon>
    </lineage>
</organism>
<dbReference type="Proteomes" id="UP000490980">
    <property type="component" value="Unassembled WGS sequence"/>
</dbReference>
<comment type="caution">
    <text evidence="2">The sequence shown here is derived from an EMBL/GenBank/DDBJ whole genome shotgun (WGS) entry which is preliminary data.</text>
</comment>
<dbReference type="GO" id="GO:0080031">
    <property type="term" value="F:methyl salicylate esterase activity"/>
    <property type="evidence" value="ECO:0007669"/>
    <property type="project" value="TreeGrafter"/>
</dbReference>
<dbReference type="GO" id="GO:0080032">
    <property type="term" value="F:methyl jasmonate esterase activity"/>
    <property type="evidence" value="ECO:0007669"/>
    <property type="project" value="TreeGrafter"/>
</dbReference>
<dbReference type="AlphaFoldDB" id="A0A7X5UD50"/>
<sequence length="235" mass="25430">MNASTFVLVPGAWHGGWVWNTVAARLRAQGHRVTTPTLSGMGDRRREATADIGLSDHIDDLEAHLFMEGLDEVVLVGWSYGSFVAAGVAARMPGKVRAIIYLDAIVPSSGRSVADYAAPATKDFLATLAAESRLLAPMPFDVFGVTDADVIAHVQPRLVDQPPRTFLEPLSSIVGIEAIAQAYVHCMRTNIPSVREGYEGFRNAGRGKVIELDVDHHCMLTAPEETVRALIECLP</sequence>
<evidence type="ECO:0000313" key="3">
    <source>
        <dbReference type="Proteomes" id="UP000490980"/>
    </source>
</evidence>
<dbReference type="GO" id="GO:0009694">
    <property type="term" value="P:jasmonic acid metabolic process"/>
    <property type="evidence" value="ECO:0007669"/>
    <property type="project" value="TreeGrafter"/>
</dbReference>
<dbReference type="SUPFAM" id="SSF53474">
    <property type="entry name" value="alpha/beta-Hydrolases"/>
    <property type="match status" value="1"/>
</dbReference>
<dbReference type="PANTHER" id="PTHR10992">
    <property type="entry name" value="METHYLESTERASE FAMILY MEMBER"/>
    <property type="match status" value="1"/>
</dbReference>
<protein>
    <submittedName>
        <fullName evidence="2">Alpha/beta hydrolase</fullName>
    </submittedName>
</protein>
<accession>A0A7X5UD50</accession>
<dbReference type="InterPro" id="IPR000073">
    <property type="entry name" value="AB_hydrolase_1"/>
</dbReference>
<reference evidence="2 3" key="1">
    <citation type="submission" date="2020-03" db="EMBL/GenBank/DDBJ databases">
        <authorList>
            <person name="Lai Q."/>
        </authorList>
    </citation>
    <scope>NUCLEOTIDE SEQUENCE [LARGE SCALE GENOMIC DNA]</scope>
    <source>
        <strain evidence="2 3">CCUG 25036</strain>
    </source>
</reference>
<name>A0A7X5UD50_9GAMM</name>
<dbReference type="Gene3D" id="3.40.50.1820">
    <property type="entry name" value="alpha/beta hydrolase"/>
    <property type="match status" value="1"/>
</dbReference>
<evidence type="ECO:0000259" key="1">
    <source>
        <dbReference type="Pfam" id="PF12697"/>
    </source>
</evidence>
<dbReference type="GO" id="GO:0009696">
    <property type="term" value="P:salicylic acid metabolic process"/>
    <property type="evidence" value="ECO:0007669"/>
    <property type="project" value="TreeGrafter"/>
</dbReference>
<dbReference type="Pfam" id="PF12697">
    <property type="entry name" value="Abhydrolase_6"/>
    <property type="match status" value="1"/>
</dbReference>
<proteinExistence type="predicted"/>
<keyword evidence="2" id="KW-0378">Hydrolase</keyword>
<gene>
    <name evidence="2" type="ORF">HBF25_18055</name>
</gene>
<feature type="domain" description="AB hydrolase-1" evidence="1">
    <location>
        <begin position="6"/>
        <end position="229"/>
    </location>
</feature>
<dbReference type="GO" id="GO:0080030">
    <property type="term" value="F:methyl indole-3-acetate esterase activity"/>
    <property type="evidence" value="ECO:0007669"/>
    <property type="project" value="TreeGrafter"/>
</dbReference>
<dbReference type="PANTHER" id="PTHR10992:SF1066">
    <property type="entry name" value="METHYL JASMONATE ESTERASE 1"/>
    <property type="match status" value="1"/>
</dbReference>
<dbReference type="InterPro" id="IPR029058">
    <property type="entry name" value="AB_hydrolase_fold"/>
</dbReference>
<dbReference type="RefSeq" id="WP_166950911.1">
    <property type="nucleotide sequence ID" value="NZ_JAARLZ010000011.1"/>
</dbReference>
<evidence type="ECO:0000313" key="2">
    <source>
        <dbReference type="EMBL" id="NII08293.1"/>
    </source>
</evidence>
<dbReference type="EMBL" id="JAARLZ010000011">
    <property type="protein sequence ID" value="NII08293.1"/>
    <property type="molecule type" value="Genomic_DNA"/>
</dbReference>
<dbReference type="InterPro" id="IPR045889">
    <property type="entry name" value="MES/HNL"/>
</dbReference>
<keyword evidence="3" id="KW-1185">Reference proteome</keyword>